<evidence type="ECO:0000256" key="9">
    <source>
        <dbReference type="HAMAP-Rule" id="MF_01471"/>
    </source>
</evidence>
<evidence type="ECO:0000313" key="11">
    <source>
        <dbReference type="Proteomes" id="UP000676506"/>
    </source>
</evidence>
<dbReference type="Pfam" id="PF09827">
    <property type="entry name" value="CRISPR_Cas2"/>
    <property type="match status" value="1"/>
</dbReference>
<comment type="subunit">
    <text evidence="9">Homodimer, forms a heterotetramer with a Cas1 homodimer.</text>
</comment>
<dbReference type="RefSeq" id="WP_211429944.1">
    <property type="nucleotide sequence ID" value="NZ_CP072649.1"/>
</dbReference>
<dbReference type="PANTHER" id="PTHR34405:SF3">
    <property type="entry name" value="CRISPR-ASSOCIATED ENDORIBONUCLEASE CAS2 3"/>
    <property type="match status" value="1"/>
</dbReference>
<evidence type="ECO:0000313" key="10">
    <source>
        <dbReference type="EMBL" id="QUW04055.1"/>
    </source>
</evidence>
<dbReference type="Proteomes" id="UP000676506">
    <property type="component" value="Chromosome 2"/>
</dbReference>
<keyword evidence="5 9" id="KW-0255">Endonuclease</keyword>
<accession>A0ABX8BEW1</accession>
<keyword evidence="11" id="KW-1185">Reference proteome</keyword>
<keyword evidence="4 9" id="KW-0479">Metal-binding</keyword>
<evidence type="ECO:0000256" key="5">
    <source>
        <dbReference type="ARBA" id="ARBA00022759"/>
    </source>
</evidence>
<sequence>MPSRREALFVVAYDVVSDRRRNLLRKTLMRYGNPVQYSVFECWLTPERLAALQTEVRHLLLPAVDSIMYVEFCKGCARATRNLGVAPNRPVLPCYVF</sequence>
<dbReference type="HAMAP" id="MF_01471">
    <property type="entry name" value="Cas2"/>
    <property type="match status" value="1"/>
</dbReference>
<gene>
    <name evidence="9 10" type="primary">cas2</name>
    <name evidence="10" type="ORF">J8C06_13460</name>
</gene>
<keyword evidence="8 9" id="KW-0051">Antiviral defense</keyword>
<name>A0ABX8BEW1_9BACT</name>
<evidence type="ECO:0000256" key="4">
    <source>
        <dbReference type="ARBA" id="ARBA00022723"/>
    </source>
</evidence>
<dbReference type="Gene3D" id="3.30.70.240">
    <property type="match status" value="1"/>
</dbReference>
<evidence type="ECO:0000256" key="6">
    <source>
        <dbReference type="ARBA" id="ARBA00022801"/>
    </source>
</evidence>
<dbReference type="InterPro" id="IPR021127">
    <property type="entry name" value="CRISPR_associated_Cas2"/>
</dbReference>
<organism evidence="10 11">
    <name type="scientific">Chloracidobacterium validum</name>
    <dbReference type="NCBI Taxonomy" id="2821543"/>
    <lineage>
        <taxon>Bacteria</taxon>
        <taxon>Pseudomonadati</taxon>
        <taxon>Acidobacteriota</taxon>
        <taxon>Terriglobia</taxon>
        <taxon>Terriglobales</taxon>
        <taxon>Acidobacteriaceae</taxon>
        <taxon>Chloracidobacterium</taxon>
    </lineage>
</organism>
<dbReference type="PANTHER" id="PTHR34405">
    <property type="entry name" value="CRISPR-ASSOCIATED ENDORIBONUCLEASE CAS2"/>
    <property type="match status" value="1"/>
</dbReference>
<dbReference type="CDD" id="cd09725">
    <property type="entry name" value="Cas2_I_II_III"/>
    <property type="match status" value="1"/>
</dbReference>
<dbReference type="InterPro" id="IPR019199">
    <property type="entry name" value="Virulence_VapD/CRISPR_Cas2"/>
</dbReference>
<comment type="cofactor">
    <cofactor evidence="1 9">
        <name>Mg(2+)</name>
        <dbReference type="ChEBI" id="CHEBI:18420"/>
    </cofactor>
</comment>
<proteinExistence type="inferred from homology"/>
<evidence type="ECO:0000256" key="3">
    <source>
        <dbReference type="ARBA" id="ARBA00022722"/>
    </source>
</evidence>
<dbReference type="SUPFAM" id="SSF143430">
    <property type="entry name" value="TTP0101/SSO1404-like"/>
    <property type="match status" value="1"/>
</dbReference>
<keyword evidence="6 9" id="KW-0378">Hydrolase</keyword>
<evidence type="ECO:0000256" key="2">
    <source>
        <dbReference type="ARBA" id="ARBA00009959"/>
    </source>
</evidence>
<keyword evidence="3 9" id="KW-0540">Nuclease</keyword>
<dbReference type="NCBIfam" id="TIGR01573">
    <property type="entry name" value="cas2"/>
    <property type="match status" value="1"/>
</dbReference>
<feature type="binding site" evidence="9">
    <location>
        <position position="14"/>
    </location>
    <ligand>
        <name>Mg(2+)</name>
        <dbReference type="ChEBI" id="CHEBI:18420"/>
        <note>catalytic</note>
    </ligand>
</feature>
<dbReference type="EC" id="3.1.-.-" evidence="9"/>
<comment type="function">
    <text evidence="9">CRISPR (clustered regularly interspaced short palindromic repeat), is an adaptive immune system that provides protection against mobile genetic elements (viruses, transposable elements and conjugative plasmids). CRISPR clusters contain sequences complementary to antecedent mobile elements and target invading nucleic acids. CRISPR clusters are transcribed and processed into CRISPR RNA (crRNA). Functions as a ssRNA-specific endoribonuclease. Involved in the integration of spacer DNA into the CRISPR cassette.</text>
</comment>
<comment type="similarity">
    <text evidence="2 9">Belongs to the CRISPR-associated endoribonuclease Cas2 protein family.</text>
</comment>
<evidence type="ECO:0000256" key="1">
    <source>
        <dbReference type="ARBA" id="ARBA00001946"/>
    </source>
</evidence>
<protein>
    <recommendedName>
        <fullName evidence="9">CRISPR-associated endoribonuclease Cas2</fullName>
        <ecNumber evidence="9">3.1.-.-</ecNumber>
    </recommendedName>
</protein>
<reference evidence="10 11" key="1">
    <citation type="submission" date="2021-03" db="EMBL/GenBank/DDBJ databases">
        <title>Genomic and phenotypic characterization of Chloracidobacterium isolates provides evidence for multiple species.</title>
        <authorList>
            <person name="Saini M.K."/>
            <person name="Costas A.M.G."/>
            <person name="Tank M."/>
            <person name="Bryant D.A."/>
        </authorList>
    </citation>
    <scope>NUCLEOTIDE SEQUENCE [LARGE SCALE GENOMIC DNA]</scope>
    <source>
        <strain evidence="10 11">BV2-C</strain>
    </source>
</reference>
<keyword evidence="7 9" id="KW-0460">Magnesium</keyword>
<dbReference type="GO" id="GO:0004519">
    <property type="term" value="F:endonuclease activity"/>
    <property type="evidence" value="ECO:0007669"/>
    <property type="project" value="UniProtKB-KW"/>
</dbReference>
<dbReference type="EMBL" id="CP072649">
    <property type="protein sequence ID" value="QUW04055.1"/>
    <property type="molecule type" value="Genomic_DNA"/>
</dbReference>
<evidence type="ECO:0000256" key="8">
    <source>
        <dbReference type="ARBA" id="ARBA00023118"/>
    </source>
</evidence>
<evidence type="ECO:0000256" key="7">
    <source>
        <dbReference type="ARBA" id="ARBA00022842"/>
    </source>
</evidence>